<dbReference type="InterPro" id="IPR008691">
    <property type="entry name" value="LpqH"/>
</dbReference>
<dbReference type="RefSeq" id="WP_235660387.1">
    <property type="nucleotide sequence ID" value="NZ_JACKST010000141.1"/>
</dbReference>
<keyword evidence="3" id="KW-0472">Membrane</keyword>
<dbReference type="Proteomes" id="UP000254291">
    <property type="component" value="Unassembled WGS sequence"/>
</dbReference>
<evidence type="ECO:0000256" key="5">
    <source>
        <dbReference type="ARBA" id="ARBA00023288"/>
    </source>
</evidence>
<evidence type="ECO:0000256" key="3">
    <source>
        <dbReference type="ARBA" id="ARBA00023136"/>
    </source>
</evidence>
<gene>
    <name evidence="6" type="ORF">NCTC10742_02515</name>
</gene>
<dbReference type="EMBL" id="UGQM01000001">
    <property type="protein sequence ID" value="STZ43293.1"/>
    <property type="molecule type" value="Genomic_DNA"/>
</dbReference>
<evidence type="ECO:0000256" key="1">
    <source>
        <dbReference type="ARBA" id="ARBA00022475"/>
    </source>
</evidence>
<evidence type="ECO:0000313" key="7">
    <source>
        <dbReference type="Proteomes" id="UP000254291"/>
    </source>
</evidence>
<proteinExistence type="predicted"/>
<keyword evidence="2" id="KW-0732">Signal</keyword>
<dbReference type="AlphaFoldDB" id="A0A378SKU5"/>
<protein>
    <submittedName>
        <fullName evidence="6">Conserved lipoprotein/antigen</fullName>
    </submittedName>
</protein>
<keyword evidence="1" id="KW-1003">Cell membrane</keyword>
<evidence type="ECO:0000256" key="4">
    <source>
        <dbReference type="ARBA" id="ARBA00023139"/>
    </source>
</evidence>
<name>A0A378SKU5_9MYCO</name>
<dbReference type="GO" id="GO:0016020">
    <property type="term" value="C:membrane"/>
    <property type="evidence" value="ECO:0007669"/>
    <property type="project" value="InterPro"/>
</dbReference>
<keyword evidence="5 6" id="KW-0449">Lipoprotein</keyword>
<evidence type="ECO:0000256" key="2">
    <source>
        <dbReference type="ARBA" id="ARBA00022729"/>
    </source>
</evidence>
<accession>A0A378SKU5</accession>
<reference evidence="6 7" key="1">
    <citation type="submission" date="2018-06" db="EMBL/GenBank/DDBJ databases">
        <authorList>
            <consortium name="Pathogen Informatics"/>
            <person name="Doyle S."/>
        </authorList>
    </citation>
    <scope>NUCLEOTIDE SEQUENCE [LARGE SCALE GENOMIC DNA]</scope>
    <source>
        <strain evidence="6 7">NCTC10742</strain>
    </source>
</reference>
<keyword evidence="4" id="KW-0564">Palmitate</keyword>
<sequence length="137" mass="14549">MTVPLVTVACSTAYEALGHRTAYVLVNGIEVADQPRVRCDQVEWVWFIESVQDNPGFSAQIRTGDDVAALLVRIENLGGFTGSSWNAAETAPASAAAVEADAEVADGDFVITGTATGFYRDDPAETATATFEIRTDC</sequence>
<dbReference type="Pfam" id="PF05481">
    <property type="entry name" value="Myco_19_kDa"/>
    <property type="match status" value="1"/>
</dbReference>
<evidence type="ECO:0000313" key="6">
    <source>
        <dbReference type="EMBL" id="STZ43293.1"/>
    </source>
</evidence>
<organism evidence="6 7">
    <name type="scientific">Mycolicibacterium gilvum</name>
    <dbReference type="NCBI Taxonomy" id="1804"/>
    <lineage>
        <taxon>Bacteria</taxon>
        <taxon>Bacillati</taxon>
        <taxon>Actinomycetota</taxon>
        <taxon>Actinomycetes</taxon>
        <taxon>Mycobacteriales</taxon>
        <taxon>Mycobacteriaceae</taxon>
        <taxon>Mycolicibacterium</taxon>
    </lineage>
</organism>